<reference evidence="2" key="1">
    <citation type="journal article" date="2022" name="Int. J. Mol. Sci.">
        <title>Draft Genome of Tanacetum Coccineum: Genomic Comparison of Closely Related Tanacetum-Family Plants.</title>
        <authorList>
            <person name="Yamashiro T."/>
            <person name="Shiraishi A."/>
            <person name="Nakayama K."/>
            <person name="Satake H."/>
        </authorList>
    </citation>
    <scope>NUCLEOTIDE SEQUENCE</scope>
</reference>
<dbReference type="Proteomes" id="UP001151760">
    <property type="component" value="Unassembled WGS sequence"/>
</dbReference>
<name>A0ABQ5D401_9ASTR</name>
<accession>A0ABQ5D401</accession>
<protein>
    <submittedName>
        <fullName evidence="2">Uncharacterized protein</fullName>
    </submittedName>
</protein>
<organism evidence="2 3">
    <name type="scientific">Tanacetum coccineum</name>
    <dbReference type="NCBI Taxonomy" id="301880"/>
    <lineage>
        <taxon>Eukaryota</taxon>
        <taxon>Viridiplantae</taxon>
        <taxon>Streptophyta</taxon>
        <taxon>Embryophyta</taxon>
        <taxon>Tracheophyta</taxon>
        <taxon>Spermatophyta</taxon>
        <taxon>Magnoliopsida</taxon>
        <taxon>eudicotyledons</taxon>
        <taxon>Gunneridae</taxon>
        <taxon>Pentapetalae</taxon>
        <taxon>asterids</taxon>
        <taxon>campanulids</taxon>
        <taxon>Asterales</taxon>
        <taxon>Asteraceae</taxon>
        <taxon>Asteroideae</taxon>
        <taxon>Anthemideae</taxon>
        <taxon>Anthemidinae</taxon>
        <taxon>Tanacetum</taxon>
    </lineage>
</organism>
<evidence type="ECO:0000313" key="2">
    <source>
        <dbReference type="EMBL" id="GJT31814.1"/>
    </source>
</evidence>
<proteinExistence type="predicted"/>
<dbReference type="EMBL" id="BQNB010014738">
    <property type="protein sequence ID" value="GJT31814.1"/>
    <property type="molecule type" value="Genomic_DNA"/>
</dbReference>
<evidence type="ECO:0000313" key="3">
    <source>
        <dbReference type="Proteomes" id="UP001151760"/>
    </source>
</evidence>
<sequence length="526" mass="59120">MNTTQAQQKALDDALVAPAGRLEFGKCNMRLKTDIKPKEATFQVVFDSLALTSFYRAFLITADVSAIYMQEFWATIFASKDIIYLTDVNVDYLHQPWRAFSTIINKCLSGKETGMGKIRLSLYFEEKQDVWHTSRDDTMFTSMRCISRHEDTQVYGTILPKELTNQAMLEYNAYKTYYAFASGEKAPKPRYVRKKADPDTSPKQKPVQATKGTRLKSKAKVAKPDKNKQPVKKPKAKGLAVLSEVALTEAEQLKLDTKRSKTQFHSSHASGSGDGVDTQSKVPDEQQQKSSGTDEETDKDNENDSDDSSDESNDDNDGDNDNDGDDDDDANDDDKQEGDDTNDDDEETDSDPKLTNVHYTEHKEEEYDDEYYKEEEDKIDDEETMIDDEDDEVTKELYEDVNVNLGYEDTEMTNANQGASEQQNVSQESGFEQVEKDAHATLTLVLDTQKADEPIQSSSVSFAFTSKLLNLENPSPVDNKIALLMETSARHAMAFPENTSGFTTTIPPPPLFFNPLLQQATPMMCA</sequence>
<comment type="caution">
    <text evidence="2">The sequence shown here is derived from an EMBL/GenBank/DDBJ whole genome shotgun (WGS) entry which is preliminary data.</text>
</comment>
<evidence type="ECO:0000256" key="1">
    <source>
        <dbReference type="SAM" id="MobiDB-lite"/>
    </source>
</evidence>
<keyword evidence="3" id="KW-1185">Reference proteome</keyword>
<feature type="compositionally biased region" description="Acidic residues" evidence="1">
    <location>
        <begin position="366"/>
        <end position="379"/>
    </location>
</feature>
<gene>
    <name evidence="2" type="ORF">Tco_0922233</name>
</gene>
<feature type="region of interest" description="Disordered" evidence="1">
    <location>
        <begin position="256"/>
        <end position="379"/>
    </location>
</feature>
<feature type="region of interest" description="Disordered" evidence="1">
    <location>
        <begin position="189"/>
        <end position="238"/>
    </location>
</feature>
<feature type="compositionally biased region" description="Acidic residues" evidence="1">
    <location>
        <begin position="293"/>
        <end position="349"/>
    </location>
</feature>
<reference evidence="2" key="2">
    <citation type="submission" date="2022-01" db="EMBL/GenBank/DDBJ databases">
        <authorList>
            <person name="Yamashiro T."/>
            <person name="Shiraishi A."/>
            <person name="Satake H."/>
            <person name="Nakayama K."/>
        </authorList>
    </citation>
    <scope>NUCLEOTIDE SEQUENCE</scope>
</reference>